<evidence type="ECO:0000313" key="2">
    <source>
        <dbReference type="EMBL" id="AKE52345.1"/>
    </source>
</evidence>
<dbReference type="Proteomes" id="UP000034071">
    <property type="component" value="Chromosome"/>
</dbReference>
<reference evidence="2 3" key="1">
    <citation type="submission" date="2015-02" db="EMBL/GenBank/DDBJ databases">
        <title>Complete genome sequence of Kangiella geojedonensis strain YCS-5T.</title>
        <authorList>
            <person name="Kim K.M."/>
        </authorList>
    </citation>
    <scope>NUCLEOTIDE SEQUENCE [LARGE SCALE GENOMIC DNA]</scope>
    <source>
        <strain evidence="2 3">YCS-5</strain>
    </source>
</reference>
<evidence type="ECO:0000313" key="3">
    <source>
        <dbReference type="Proteomes" id="UP000034071"/>
    </source>
</evidence>
<sequence length="390" mass="45114">MKIKKVSLRLPFSILGVMSLYYIFYFLGFSEKEGSDAGLPILLLKIVSVAAFILLYFDWRSIFQKKRAVQYILLIVVLWGLIFLVTKSLYLGQPDLKYFNLLLTLLPFCLLANRNQEVEVYTLLNSLVFVVSIQILIDIYIFINGFSLWENNAFIGGVGNANAFGFICNICLSYLLYYKQKSFHRYVLIVLISFGILFTVSMMSVLFMLLNFTLYFTRKNLLLTIIVLLTSIAVLFSTYELLLPEHLKFKFESLLALLSGDTATGSRSVSLRVEIYNTFFENIERATIHVIFFGYENIAYYIADSQYLTYIGSFGLLWSVCFFSLIFYYLYISIVKNKSFFWTVVFIQFVLFFFVNRALDYFPIGLILGLAISSGWHESKYDDSKVSLKT</sequence>
<proteinExistence type="predicted"/>
<dbReference type="OrthoDB" id="7063903at2"/>
<feature type="transmembrane region" description="Helical" evidence="1">
    <location>
        <begin position="71"/>
        <end position="90"/>
    </location>
</feature>
<feature type="transmembrane region" description="Helical" evidence="1">
    <location>
        <begin position="41"/>
        <end position="59"/>
    </location>
</feature>
<gene>
    <name evidence="2" type="ORF">TQ33_1396</name>
</gene>
<dbReference type="HOGENOM" id="CLU_707466_0_0_6"/>
<keyword evidence="3" id="KW-1185">Reference proteome</keyword>
<dbReference type="KEGG" id="kge:TQ33_1396"/>
<evidence type="ECO:0000256" key="1">
    <source>
        <dbReference type="SAM" id="Phobius"/>
    </source>
</evidence>
<feature type="transmembrane region" description="Helical" evidence="1">
    <location>
        <begin position="339"/>
        <end position="355"/>
    </location>
</feature>
<dbReference type="RefSeq" id="WP_144405962.1">
    <property type="nucleotide sequence ID" value="NZ_CP010975.1"/>
</dbReference>
<name>A0A0F6TQS6_9GAMM</name>
<accession>A0A0F6TQS6</accession>
<keyword evidence="1" id="KW-0812">Transmembrane</keyword>
<feature type="transmembrane region" description="Helical" evidence="1">
    <location>
        <begin position="309"/>
        <end position="332"/>
    </location>
</feature>
<feature type="transmembrane region" description="Helical" evidence="1">
    <location>
        <begin position="120"/>
        <end position="143"/>
    </location>
</feature>
<feature type="transmembrane region" description="Helical" evidence="1">
    <location>
        <begin position="186"/>
        <end position="209"/>
    </location>
</feature>
<keyword evidence="1" id="KW-1133">Transmembrane helix</keyword>
<dbReference type="AlphaFoldDB" id="A0A0F6TQS6"/>
<protein>
    <recommendedName>
        <fullName evidence="4">O-antigen polymerase</fullName>
    </recommendedName>
</protein>
<dbReference type="EMBL" id="CP010975">
    <property type="protein sequence ID" value="AKE52345.1"/>
    <property type="molecule type" value="Genomic_DNA"/>
</dbReference>
<feature type="transmembrane region" description="Helical" evidence="1">
    <location>
        <begin position="221"/>
        <end position="242"/>
    </location>
</feature>
<dbReference type="STRING" id="914150.TQ33_1396"/>
<feature type="transmembrane region" description="Helical" evidence="1">
    <location>
        <begin position="12"/>
        <end position="29"/>
    </location>
</feature>
<keyword evidence="1" id="KW-0472">Membrane</keyword>
<evidence type="ECO:0008006" key="4">
    <source>
        <dbReference type="Google" id="ProtNLM"/>
    </source>
</evidence>
<feature type="transmembrane region" description="Helical" evidence="1">
    <location>
        <begin position="155"/>
        <end position="177"/>
    </location>
</feature>
<organism evidence="2 3">
    <name type="scientific">Kangiella geojedonensis</name>
    <dbReference type="NCBI Taxonomy" id="914150"/>
    <lineage>
        <taxon>Bacteria</taxon>
        <taxon>Pseudomonadati</taxon>
        <taxon>Pseudomonadota</taxon>
        <taxon>Gammaproteobacteria</taxon>
        <taxon>Kangiellales</taxon>
        <taxon>Kangiellaceae</taxon>
        <taxon>Kangiella</taxon>
    </lineage>
</organism>